<dbReference type="EMBL" id="JAOQAZ010000018">
    <property type="protein sequence ID" value="KAJ4256816.1"/>
    <property type="molecule type" value="Genomic_DNA"/>
</dbReference>
<gene>
    <name evidence="4" type="ORF">NW762_008912</name>
</gene>
<keyword evidence="2 3" id="KW-0040">ANK repeat</keyword>
<evidence type="ECO:0000313" key="5">
    <source>
        <dbReference type="Proteomes" id="UP001152049"/>
    </source>
</evidence>
<accession>A0A9W8VEW9</accession>
<evidence type="ECO:0000313" key="4">
    <source>
        <dbReference type="EMBL" id="KAJ4256816.1"/>
    </source>
</evidence>
<dbReference type="PROSITE" id="PS50088">
    <property type="entry name" value="ANK_REPEAT"/>
    <property type="match status" value="1"/>
</dbReference>
<dbReference type="OrthoDB" id="426293at2759"/>
<keyword evidence="5" id="KW-1185">Reference proteome</keyword>
<dbReference type="SUPFAM" id="SSF48403">
    <property type="entry name" value="Ankyrin repeat"/>
    <property type="match status" value="1"/>
</dbReference>
<dbReference type="Proteomes" id="UP001152049">
    <property type="component" value="Unassembled WGS sequence"/>
</dbReference>
<evidence type="ECO:0000256" key="3">
    <source>
        <dbReference type="PROSITE-ProRule" id="PRU00023"/>
    </source>
</evidence>
<organism evidence="4 5">
    <name type="scientific">Fusarium torreyae</name>
    <dbReference type="NCBI Taxonomy" id="1237075"/>
    <lineage>
        <taxon>Eukaryota</taxon>
        <taxon>Fungi</taxon>
        <taxon>Dikarya</taxon>
        <taxon>Ascomycota</taxon>
        <taxon>Pezizomycotina</taxon>
        <taxon>Sordariomycetes</taxon>
        <taxon>Hypocreomycetidae</taxon>
        <taxon>Hypocreales</taxon>
        <taxon>Nectriaceae</taxon>
        <taxon>Fusarium</taxon>
    </lineage>
</organism>
<dbReference type="SMART" id="SM00248">
    <property type="entry name" value="ANK"/>
    <property type="match status" value="3"/>
</dbReference>
<evidence type="ECO:0000256" key="2">
    <source>
        <dbReference type="ARBA" id="ARBA00023043"/>
    </source>
</evidence>
<dbReference type="InterPro" id="IPR036770">
    <property type="entry name" value="Ankyrin_rpt-contain_sf"/>
</dbReference>
<comment type="caution">
    <text evidence="4">The sequence shown here is derived from an EMBL/GenBank/DDBJ whole genome shotgun (WGS) entry which is preliminary data.</text>
</comment>
<dbReference type="InterPro" id="IPR002110">
    <property type="entry name" value="Ankyrin_rpt"/>
</dbReference>
<protein>
    <recommendedName>
        <fullName evidence="6">Ankyrin repeat protein</fullName>
    </recommendedName>
</protein>
<dbReference type="AlphaFoldDB" id="A0A9W8VEW9"/>
<dbReference type="Gene3D" id="1.25.40.20">
    <property type="entry name" value="Ankyrin repeat-containing domain"/>
    <property type="match status" value="1"/>
</dbReference>
<sequence length="169" mass="18203">MDASPATVVRSAKAECHVVHAQCSDWWLLLPFSTTCFTRSNGYTPLYEAGMSKKFSECVKILFKAGVVLDRDIYGNAAWSEGVVDEDGGTALNVGVWVGAPEYLCELLRRGANLKSVDSDGVNTLHAAAEDGDDTMLDILAKDGLRDLDVDAKDLDGRTAPDVFESRAG</sequence>
<evidence type="ECO:0008006" key="6">
    <source>
        <dbReference type="Google" id="ProtNLM"/>
    </source>
</evidence>
<dbReference type="PANTHER" id="PTHR24198:SF165">
    <property type="entry name" value="ANKYRIN REPEAT-CONTAINING PROTEIN-RELATED"/>
    <property type="match status" value="1"/>
</dbReference>
<reference evidence="4" key="1">
    <citation type="submission" date="2022-09" db="EMBL/GenBank/DDBJ databases">
        <title>Fusarium specimens isolated from Avocado Roots.</title>
        <authorList>
            <person name="Stajich J."/>
            <person name="Roper C."/>
            <person name="Heimlech-Rivalta G."/>
        </authorList>
    </citation>
    <scope>NUCLEOTIDE SEQUENCE</scope>
    <source>
        <strain evidence="4">CF00136</strain>
    </source>
</reference>
<proteinExistence type="predicted"/>
<dbReference type="PANTHER" id="PTHR24198">
    <property type="entry name" value="ANKYRIN REPEAT AND PROTEIN KINASE DOMAIN-CONTAINING PROTEIN"/>
    <property type="match status" value="1"/>
</dbReference>
<keyword evidence="1" id="KW-0677">Repeat</keyword>
<evidence type="ECO:0000256" key="1">
    <source>
        <dbReference type="ARBA" id="ARBA00022737"/>
    </source>
</evidence>
<name>A0A9W8VEW9_9HYPO</name>
<feature type="repeat" description="ANK" evidence="3">
    <location>
        <begin position="87"/>
        <end position="119"/>
    </location>
</feature>